<organism evidence="1 2">
    <name type="scientific">Hypoxylon rubiginosum</name>
    <dbReference type="NCBI Taxonomy" id="110542"/>
    <lineage>
        <taxon>Eukaryota</taxon>
        <taxon>Fungi</taxon>
        <taxon>Dikarya</taxon>
        <taxon>Ascomycota</taxon>
        <taxon>Pezizomycotina</taxon>
        <taxon>Sordariomycetes</taxon>
        <taxon>Xylariomycetidae</taxon>
        <taxon>Xylariales</taxon>
        <taxon>Hypoxylaceae</taxon>
        <taxon>Hypoxylon</taxon>
    </lineage>
</organism>
<comment type="caution">
    <text evidence="1">The sequence shown here is derived from an EMBL/GenBank/DDBJ whole genome shotgun (WGS) entry which is preliminary data.</text>
</comment>
<reference evidence="1 2" key="1">
    <citation type="journal article" date="2022" name="New Phytol.">
        <title>Ecological generalism drives hyperdiversity of secondary metabolite gene clusters in xylarialean endophytes.</title>
        <authorList>
            <person name="Franco M.E.E."/>
            <person name="Wisecaver J.H."/>
            <person name="Arnold A.E."/>
            <person name="Ju Y.M."/>
            <person name="Slot J.C."/>
            <person name="Ahrendt S."/>
            <person name="Moore L.P."/>
            <person name="Eastman K.E."/>
            <person name="Scott K."/>
            <person name="Konkel Z."/>
            <person name="Mondo S.J."/>
            <person name="Kuo A."/>
            <person name="Hayes R.D."/>
            <person name="Haridas S."/>
            <person name="Andreopoulos B."/>
            <person name="Riley R."/>
            <person name="LaButti K."/>
            <person name="Pangilinan J."/>
            <person name="Lipzen A."/>
            <person name="Amirebrahimi M."/>
            <person name="Yan J."/>
            <person name="Adam C."/>
            <person name="Keymanesh K."/>
            <person name="Ng V."/>
            <person name="Louie K."/>
            <person name="Northen T."/>
            <person name="Drula E."/>
            <person name="Henrissat B."/>
            <person name="Hsieh H.M."/>
            <person name="Youens-Clark K."/>
            <person name="Lutzoni F."/>
            <person name="Miadlikowska J."/>
            <person name="Eastwood D.C."/>
            <person name="Hamelin R.C."/>
            <person name="Grigoriev I.V."/>
            <person name="U'Ren J.M."/>
        </authorList>
    </citation>
    <scope>NUCLEOTIDE SEQUENCE [LARGE SCALE GENOMIC DNA]</scope>
    <source>
        <strain evidence="1 2">ER1909</strain>
    </source>
</reference>
<sequence length="486" mass="51940">MALQSGDASAAIVGGTSPNTTSLFFNEGILSPDASCETFDPSANGFARAEGITAIYVKRLEDALRDGSPIRAVIRATESNSDGKSQGLMSPSCEAHEALMQQVYRQAKLNPHSTAFVECHGTGTATGDPIETRAVGNVFGENGIYIGSVKPNVGHSEGYSSLTSLIKGVLSLERRIVPPNIKFTEPNPKIPFAEKKLAVPSHPIPFPKDRAERISVNSFGIGGSNAHIIVDSALQYLRTIGPTINGNSKGFPPSSNVVNGIDSYRNYLITSPDNMADVAYTLPLRREKLPHRAFAIVQDEQVVETSSLAKEAVTTPSITMVFSCQGAQWSGMGQELILTNAVFRQDIIRVDEVLRGLKKPPTWSILDRHAAETLTSKQIDCAEFAQPLSTALQIALVRQFDRLSIRPAAVVGHSSGEIVTAYAAGYISLDYAITIAYYRGYVTTNGTAARLGGMMAVVGLGAADVSRFLQRGVCIACDNSPTSSTI</sequence>
<gene>
    <name evidence="1" type="ORF">F4821DRAFT_260297</name>
</gene>
<protein>
    <submittedName>
        <fullName evidence="1">Thiolase-like protein</fullName>
    </submittedName>
</protein>
<dbReference type="EMBL" id="MU394319">
    <property type="protein sequence ID" value="KAI6086004.1"/>
    <property type="molecule type" value="Genomic_DNA"/>
</dbReference>
<dbReference type="Proteomes" id="UP001497680">
    <property type="component" value="Unassembled WGS sequence"/>
</dbReference>
<name>A0ACC0CZV6_9PEZI</name>
<keyword evidence="2" id="KW-1185">Reference proteome</keyword>
<evidence type="ECO:0000313" key="1">
    <source>
        <dbReference type="EMBL" id="KAI6086004.1"/>
    </source>
</evidence>
<evidence type="ECO:0000313" key="2">
    <source>
        <dbReference type="Proteomes" id="UP001497680"/>
    </source>
</evidence>
<accession>A0ACC0CZV6</accession>
<proteinExistence type="predicted"/>